<evidence type="ECO:0000256" key="2">
    <source>
        <dbReference type="ARBA" id="ARBA00022771"/>
    </source>
</evidence>
<dbReference type="SUPFAM" id="SSF144232">
    <property type="entry name" value="HIT/MYND zinc finger-like"/>
    <property type="match status" value="1"/>
</dbReference>
<proteinExistence type="predicted"/>
<reference evidence="8" key="1">
    <citation type="journal article" date="2015" name="Genome Announc.">
        <title>Genome sequence of the AIDS-associated pathogen Penicillium marneffei (ATCC18224) and its near taxonomic relative Talaromyces stipitatus (ATCC10500).</title>
        <authorList>
            <person name="Nierman W.C."/>
            <person name="Fedorova-Abrams N.D."/>
            <person name="Andrianopoulos A."/>
        </authorList>
    </citation>
    <scope>NUCLEOTIDE SEQUENCE [LARGE SCALE GENOMIC DNA]</scope>
    <source>
        <strain evidence="8">ATCC 18224 / CBS 334.59 / QM 7333</strain>
    </source>
</reference>
<feature type="domain" description="MYND-type" evidence="6">
    <location>
        <begin position="41"/>
        <end position="87"/>
    </location>
</feature>
<keyword evidence="8" id="KW-1185">Reference proteome</keyword>
<evidence type="ECO:0000259" key="6">
    <source>
        <dbReference type="PROSITE" id="PS50865"/>
    </source>
</evidence>
<accession>B6Q235</accession>
<dbReference type="AlphaFoldDB" id="B6Q235"/>
<dbReference type="PROSITE" id="PS50865">
    <property type="entry name" value="ZF_MYND_2"/>
    <property type="match status" value="1"/>
</dbReference>
<evidence type="ECO:0000313" key="8">
    <source>
        <dbReference type="Proteomes" id="UP000001294"/>
    </source>
</evidence>
<protein>
    <recommendedName>
        <fullName evidence="6">MYND-type domain-containing protein</fullName>
    </recommendedName>
</protein>
<dbReference type="HOGENOM" id="CLU_967013_0_0_1"/>
<gene>
    <name evidence="7" type="ORF">PMAA_027550</name>
</gene>
<feature type="region of interest" description="Disordered" evidence="5">
    <location>
        <begin position="20"/>
        <end position="39"/>
    </location>
</feature>
<evidence type="ECO:0000256" key="3">
    <source>
        <dbReference type="ARBA" id="ARBA00022833"/>
    </source>
</evidence>
<name>B6Q235_TALMQ</name>
<dbReference type="GO" id="GO:0008270">
    <property type="term" value="F:zinc ion binding"/>
    <property type="evidence" value="ECO:0007669"/>
    <property type="project" value="UniProtKB-KW"/>
</dbReference>
<dbReference type="PROSITE" id="PS01360">
    <property type="entry name" value="ZF_MYND_1"/>
    <property type="match status" value="1"/>
</dbReference>
<evidence type="ECO:0000256" key="4">
    <source>
        <dbReference type="PROSITE-ProRule" id="PRU00134"/>
    </source>
</evidence>
<sequence length="289" mass="32817">MDFINQKLARLNNPIVSLQKAKRPEEKQARRKSSSNPTRTCTYCKKRELPNPRADQKLKRCARCRSALYCSRACQRADWKRGHQRTCSVGAIMVGNSYLDSLSTEKMAIDQLIDAYRLRVEDERMYCGRLRGRYATNNPDDNSSQALQYAFQDFCDFLDLADSRPNNQEDDEISSSSSPSSSTTHDNDTDTNSASSPTPSSSSSSSSTAIKNKQSILPRWWNAEKRAYCERRALNQTADQSLWSNLLRPAGKDDILEHYQDQSMPMKLRMLAERVYGLFETLALALALA</sequence>
<dbReference type="Gene3D" id="6.10.140.2220">
    <property type="match status" value="1"/>
</dbReference>
<keyword evidence="2 4" id="KW-0863">Zinc-finger</keyword>
<dbReference type="Pfam" id="PF01753">
    <property type="entry name" value="zf-MYND"/>
    <property type="match status" value="1"/>
</dbReference>
<feature type="region of interest" description="Disordered" evidence="5">
    <location>
        <begin position="165"/>
        <end position="210"/>
    </location>
</feature>
<dbReference type="InterPro" id="IPR002893">
    <property type="entry name" value="Znf_MYND"/>
</dbReference>
<evidence type="ECO:0000256" key="1">
    <source>
        <dbReference type="ARBA" id="ARBA00022723"/>
    </source>
</evidence>
<dbReference type="VEuPathDB" id="FungiDB:PMAA_027550"/>
<dbReference type="OrthoDB" id="432970at2759"/>
<dbReference type="EMBL" id="DS995899">
    <property type="protein sequence ID" value="EEA27917.1"/>
    <property type="molecule type" value="Genomic_DNA"/>
</dbReference>
<keyword evidence="1" id="KW-0479">Metal-binding</keyword>
<dbReference type="PhylomeDB" id="B6Q235"/>
<dbReference type="Proteomes" id="UP000001294">
    <property type="component" value="Unassembled WGS sequence"/>
</dbReference>
<evidence type="ECO:0000313" key="7">
    <source>
        <dbReference type="EMBL" id="EEA27917.1"/>
    </source>
</evidence>
<evidence type="ECO:0000256" key="5">
    <source>
        <dbReference type="SAM" id="MobiDB-lite"/>
    </source>
</evidence>
<feature type="compositionally biased region" description="Low complexity" evidence="5">
    <location>
        <begin position="174"/>
        <end position="209"/>
    </location>
</feature>
<keyword evidence="3" id="KW-0862">Zinc</keyword>
<organism evidence="7 8">
    <name type="scientific">Talaromyces marneffei (strain ATCC 18224 / CBS 334.59 / QM 7333)</name>
    <name type="common">Penicillium marneffei</name>
    <dbReference type="NCBI Taxonomy" id="441960"/>
    <lineage>
        <taxon>Eukaryota</taxon>
        <taxon>Fungi</taxon>
        <taxon>Dikarya</taxon>
        <taxon>Ascomycota</taxon>
        <taxon>Pezizomycotina</taxon>
        <taxon>Eurotiomycetes</taxon>
        <taxon>Eurotiomycetidae</taxon>
        <taxon>Eurotiales</taxon>
        <taxon>Trichocomaceae</taxon>
        <taxon>Talaromyces</taxon>
        <taxon>Talaromyces sect. Talaromyces</taxon>
    </lineage>
</organism>